<evidence type="ECO:0000313" key="1">
    <source>
        <dbReference type="EMBL" id="KYP72312.1"/>
    </source>
</evidence>
<reference evidence="1 2" key="1">
    <citation type="journal article" date="2012" name="Nat. Biotechnol.">
        <title>Draft genome sequence of pigeonpea (Cajanus cajan), an orphan legume crop of resource-poor farmers.</title>
        <authorList>
            <person name="Varshney R.K."/>
            <person name="Chen W."/>
            <person name="Li Y."/>
            <person name="Bharti A.K."/>
            <person name="Saxena R.K."/>
            <person name="Schlueter J.A."/>
            <person name="Donoghue M.T."/>
            <person name="Azam S."/>
            <person name="Fan G."/>
            <person name="Whaley A.M."/>
            <person name="Farmer A.D."/>
            <person name="Sheridan J."/>
            <person name="Iwata A."/>
            <person name="Tuteja R."/>
            <person name="Penmetsa R.V."/>
            <person name="Wu W."/>
            <person name="Upadhyaya H.D."/>
            <person name="Yang S.P."/>
            <person name="Shah T."/>
            <person name="Saxena K.B."/>
            <person name="Michael T."/>
            <person name="McCombie W.R."/>
            <person name="Yang B."/>
            <person name="Zhang G."/>
            <person name="Yang H."/>
            <person name="Wang J."/>
            <person name="Spillane C."/>
            <person name="Cook D.R."/>
            <person name="May G.D."/>
            <person name="Xu X."/>
            <person name="Jackson S.A."/>
        </authorList>
    </citation>
    <scope>NUCLEOTIDE SEQUENCE [LARGE SCALE GENOMIC DNA]</scope>
    <source>
        <strain evidence="2">cv. Asha</strain>
    </source>
</reference>
<evidence type="ECO:0000313" key="2">
    <source>
        <dbReference type="Proteomes" id="UP000075243"/>
    </source>
</evidence>
<dbReference type="Proteomes" id="UP000075243">
    <property type="component" value="Chromosome 2"/>
</dbReference>
<dbReference type="EMBL" id="CM003604">
    <property type="protein sequence ID" value="KYP72312.1"/>
    <property type="molecule type" value="Genomic_DNA"/>
</dbReference>
<sequence length="57" mass="6820">MGKLFMFPHGFNSKYNPICVRILDKEKFYSLSEVFHIVRGVMLCYDNRKGLQQRFNC</sequence>
<gene>
    <name evidence="1" type="ORF">KK1_004900</name>
</gene>
<protein>
    <submittedName>
        <fullName evidence="1">Uncharacterized protein</fullName>
    </submittedName>
</protein>
<accession>A0A151TZ10</accession>
<dbReference type="Gramene" id="C.cajan_04780.t">
    <property type="protein sequence ID" value="C.cajan_04780.t.cds1"/>
    <property type="gene ID" value="C.cajan_04780"/>
</dbReference>
<keyword evidence="2" id="KW-1185">Reference proteome</keyword>
<organism evidence="1 2">
    <name type="scientific">Cajanus cajan</name>
    <name type="common">Pigeon pea</name>
    <name type="synonym">Cajanus indicus</name>
    <dbReference type="NCBI Taxonomy" id="3821"/>
    <lineage>
        <taxon>Eukaryota</taxon>
        <taxon>Viridiplantae</taxon>
        <taxon>Streptophyta</taxon>
        <taxon>Embryophyta</taxon>
        <taxon>Tracheophyta</taxon>
        <taxon>Spermatophyta</taxon>
        <taxon>Magnoliopsida</taxon>
        <taxon>eudicotyledons</taxon>
        <taxon>Gunneridae</taxon>
        <taxon>Pentapetalae</taxon>
        <taxon>rosids</taxon>
        <taxon>fabids</taxon>
        <taxon>Fabales</taxon>
        <taxon>Fabaceae</taxon>
        <taxon>Papilionoideae</taxon>
        <taxon>50 kb inversion clade</taxon>
        <taxon>NPAAA clade</taxon>
        <taxon>indigoferoid/millettioid clade</taxon>
        <taxon>Phaseoleae</taxon>
        <taxon>Cajanus</taxon>
    </lineage>
</organism>
<name>A0A151TZ10_CAJCA</name>
<proteinExistence type="predicted"/>
<dbReference type="AlphaFoldDB" id="A0A151TZ10"/>